<dbReference type="Pfam" id="PF00849">
    <property type="entry name" value="PseudoU_synth_2"/>
    <property type="match status" value="1"/>
</dbReference>
<dbReference type="GO" id="GO:0000455">
    <property type="term" value="P:enzyme-directed rRNA pseudouridine synthesis"/>
    <property type="evidence" value="ECO:0007669"/>
    <property type="project" value="TreeGrafter"/>
</dbReference>
<dbReference type="GO" id="GO:0160140">
    <property type="term" value="F:23S rRNA pseudouridine(1911/1915/1917) synthase activity"/>
    <property type="evidence" value="ECO:0007669"/>
    <property type="project" value="UniProtKB-EC"/>
</dbReference>
<dbReference type="EMBL" id="VSSQ01129481">
    <property type="protein sequence ID" value="MPN57663.1"/>
    <property type="molecule type" value="Genomic_DNA"/>
</dbReference>
<protein>
    <submittedName>
        <fullName evidence="3">Ribosomal large subunit pseudouridine synthase D</fullName>
        <ecNumber evidence="3">5.4.99.23</ecNumber>
    </submittedName>
</protein>
<feature type="domain" description="Pseudouridine synthase RsuA/RluA-like" evidence="2">
    <location>
        <begin position="6"/>
        <end position="45"/>
    </location>
</feature>
<name>A0A645JDM2_9ZZZZ</name>
<dbReference type="InterPro" id="IPR020103">
    <property type="entry name" value="PsdUridine_synth_cat_dom_sf"/>
</dbReference>
<keyword evidence="3" id="KW-0413">Isomerase</keyword>
<comment type="caution">
    <text evidence="3">The sequence shown here is derived from an EMBL/GenBank/DDBJ whole genome shotgun (WGS) entry which is preliminary data.</text>
</comment>
<sequence length="108" mass="12145">MAVTFSNSKEAITNFHVLERFGDYTLIECKLLTGRTHQIRVHMTHIGHPVVGDPKYGPSRPHFNIAGQALHSAELTLSHPETIKKMVFSAPLPEDMKDILKVLTNKSR</sequence>
<accession>A0A645JDM2</accession>
<dbReference type="PANTHER" id="PTHR21600:SF44">
    <property type="entry name" value="RIBOSOMAL LARGE SUBUNIT PSEUDOURIDINE SYNTHASE D"/>
    <property type="match status" value="1"/>
</dbReference>
<proteinExistence type="inferred from homology"/>
<dbReference type="AlphaFoldDB" id="A0A645JDM2"/>
<dbReference type="PANTHER" id="PTHR21600">
    <property type="entry name" value="MITOCHONDRIAL RNA PSEUDOURIDINE SYNTHASE"/>
    <property type="match status" value="1"/>
</dbReference>
<gene>
    <name evidence="3" type="primary">rluD_57</name>
    <name evidence="3" type="ORF">SDC9_205357</name>
</gene>
<dbReference type="GO" id="GO:0003723">
    <property type="term" value="F:RNA binding"/>
    <property type="evidence" value="ECO:0007669"/>
    <property type="project" value="InterPro"/>
</dbReference>
<dbReference type="InterPro" id="IPR006145">
    <property type="entry name" value="PsdUridine_synth_RsuA/RluA"/>
</dbReference>
<evidence type="ECO:0000259" key="2">
    <source>
        <dbReference type="Pfam" id="PF00849"/>
    </source>
</evidence>
<dbReference type="CDD" id="cd02869">
    <property type="entry name" value="PseudoU_synth_RluA_like"/>
    <property type="match status" value="1"/>
</dbReference>
<dbReference type="SUPFAM" id="SSF55120">
    <property type="entry name" value="Pseudouridine synthase"/>
    <property type="match status" value="1"/>
</dbReference>
<dbReference type="EC" id="5.4.99.23" evidence="3"/>
<evidence type="ECO:0000256" key="1">
    <source>
        <dbReference type="ARBA" id="ARBA00010876"/>
    </source>
</evidence>
<reference evidence="3" key="1">
    <citation type="submission" date="2019-08" db="EMBL/GenBank/DDBJ databases">
        <authorList>
            <person name="Kucharzyk K."/>
            <person name="Murdoch R.W."/>
            <person name="Higgins S."/>
            <person name="Loffler F."/>
        </authorList>
    </citation>
    <scope>NUCLEOTIDE SEQUENCE</scope>
</reference>
<comment type="similarity">
    <text evidence="1">Belongs to the pseudouridine synthase RluA family.</text>
</comment>
<evidence type="ECO:0000313" key="3">
    <source>
        <dbReference type="EMBL" id="MPN57663.1"/>
    </source>
</evidence>
<dbReference type="InterPro" id="IPR050188">
    <property type="entry name" value="RluA_PseudoU_synthase"/>
</dbReference>
<dbReference type="Gene3D" id="3.30.2350.10">
    <property type="entry name" value="Pseudouridine synthase"/>
    <property type="match status" value="1"/>
</dbReference>
<organism evidence="3">
    <name type="scientific">bioreactor metagenome</name>
    <dbReference type="NCBI Taxonomy" id="1076179"/>
    <lineage>
        <taxon>unclassified sequences</taxon>
        <taxon>metagenomes</taxon>
        <taxon>ecological metagenomes</taxon>
    </lineage>
</organism>